<evidence type="ECO:0000256" key="1">
    <source>
        <dbReference type="SAM" id="MobiDB-lite"/>
    </source>
</evidence>
<dbReference type="AlphaFoldDB" id="A0A9W6XAX6"/>
<feature type="compositionally biased region" description="Polar residues" evidence="1">
    <location>
        <begin position="473"/>
        <end position="489"/>
    </location>
</feature>
<feature type="compositionally biased region" description="Polar residues" evidence="1">
    <location>
        <begin position="55"/>
        <end position="71"/>
    </location>
</feature>
<feature type="region of interest" description="Disordered" evidence="1">
    <location>
        <begin position="39"/>
        <end position="75"/>
    </location>
</feature>
<sequence length="542" mass="59042">MPTRVTFHSVFWVSQGYRLFRKRTKISWILAPYPGYCTRDGSVKEPPKGSERDSVSGSLGVSNSDASTSASVGDAVKVEPPAVDATVEASQPVRDVVTLEDNSNEESIQLTLKDEGPLPTVEEESVPANTNDALRLRSGLARPRLIQEYAQRLSPEVPDTSATRVVVDLTEVADPDPQVQVGEVTVAQAMAYVADQVRRWERVTLGFVASPTIGYSWPSPVPDFRPWWAAMMATSEYVASRMSLANPNDAWISEWNLVRLAPSTAADVTGTMVPRSSLSPRACAALSQTLFFEAGFRFRNLIPGWFHARASQVDPSFVHTVAQDLQQLLAVELLERRDLGSGVSSRIVPALSDRASSDDVKFEKSWMDIAMTDYEAGLLGRECFHRMRMAGVRATRSPAGSALGKPELKHSHLFGTMIADSDESNFSGVSGSQSSGKYSLSSSSMWTFGGAPAGVHMPYAGVHRLNRPPKGSPSKSESVTRSGFTNFVRPSNPACDGSRKGLDGRDRRAGDEQGHKYGRSPRWCPEGGGLMPFRTMGILNPR</sequence>
<name>A0A9W6XAX6_9STRA</name>
<dbReference type="Proteomes" id="UP001165121">
    <property type="component" value="Unassembled WGS sequence"/>
</dbReference>
<feature type="compositionally biased region" description="Basic and acidic residues" evidence="1">
    <location>
        <begin position="497"/>
        <end position="515"/>
    </location>
</feature>
<comment type="caution">
    <text evidence="2">The sequence shown here is derived from an EMBL/GenBank/DDBJ whole genome shotgun (WGS) entry which is preliminary data.</text>
</comment>
<feature type="compositionally biased region" description="Basic and acidic residues" evidence="1">
    <location>
        <begin position="41"/>
        <end position="54"/>
    </location>
</feature>
<proteinExistence type="predicted"/>
<organism evidence="2 3">
    <name type="scientific">Phytophthora fragariaefolia</name>
    <dbReference type="NCBI Taxonomy" id="1490495"/>
    <lineage>
        <taxon>Eukaryota</taxon>
        <taxon>Sar</taxon>
        <taxon>Stramenopiles</taxon>
        <taxon>Oomycota</taxon>
        <taxon>Peronosporomycetes</taxon>
        <taxon>Peronosporales</taxon>
        <taxon>Peronosporaceae</taxon>
        <taxon>Phytophthora</taxon>
    </lineage>
</organism>
<dbReference type="OrthoDB" id="128624at2759"/>
<gene>
    <name evidence="2" type="ORF">Pfra01_000922000</name>
</gene>
<reference evidence="2" key="1">
    <citation type="submission" date="2023-04" db="EMBL/GenBank/DDBJ databases">
        <title>Phytophthora fragariaefolia NBRC 109709.</title>
        <authorList>
            <person name="Ichikawa N."/>
            <person name="Sato H."/>
            <person name="Tonouchi N."/>
        </authorList>
    </citation>
    <scope>NUCLEOTIDE SEQUENCE</scope>
    <source>
        <strain evidence="2">NBRC 109709</strain>
    </source>
</reference>
<dbReference type="EMBL" id="BSXT01000850">
    <property type="protein sequence ID" value="GMF35122.1"/>
    <property type="molecule type" value="Genomic_DNA"/>
</dbReference>
<evidence type="ECO:0000313" key="2">
    <source>
        <dbReference type="EMBL" id="GMF35122.1"/>
    </source>
</evidence>
<feature type="region of interest" description="Disordered" evidence="1">
    <location>
        <begin position="463"/>
        <end position="528"/>
    </location>
</feature>
<accession>A0A9W6XAX6</accession>
<protein>
    <submittedName>
        <fullName evidence="2">Unnamed protein product</fullName>
    </submittedName>
</protein>
<keyword evidence="3" id="KW-1185">Reference proteome</keyword>
<evidence type="ECO:0000313" key="3">
    <source>
        <dbReference type="Proteomes" id="UP001165121"/>
    </source>
</evidence>